<comment type="subcellular location">
    <subcellularLocation>
        <location evidence="1">Nucleus</location>
    </subcellularLocation>
</comment>
<feature type="domain" description="Exonuclease" evidence="11">
    <location>
        <begin position="165"/>
        <end position="331"/>
    </location>
</feature>
<evidence type="ECO:0000256" key="10">
    <source>
        <dbReference type="SAM" id="MobiDB-lite"/>
    </source>
</evidence>
<sequence length="358" mass="39577">MPSAKVKGKADEAGHQALSASGAACPGSQSLRQPRKRTRKNKAKKAAKKKMRNMKLPTRLARLLSYKAKRASLEVLQAESVQSNQTLQAGSTALTHCDKNVSPVVSSDRVKGFLEGCKNGCSSTFHKALACSSSHGENKSNGTFLGDINSRDGSSDGWRLIPKEKLIALDCEMVGVGPQGRTSALGRCSIVDYDCNILYDSYIKPELAIFHYRTPWSGIRKHHMVDAVPFREAQQQIAGILQGKILIGHALISDIQVLQLGHPWEDTRDTSMYKGLCELAGLTIGPGQHPSLKRLTKQLFGHSIQQGEHCSVEDARATMNLYKLVERQWEEERVSGFSDKGFRVSFMDDHFWPEDLDQ</sequence>
<dbReference type="InterPro" id="IPR012337">
    <property type="entry name" value="RNaseH-like_sf"/>
</dbReference>
<keyword evidence="6" id="KW-0378">Hydrolase</keyword>
<evidence type="ECO:0000256" key="7">
    <source>
        <dbReference type="ARBA" id="ARBA00022839"/>
    </source>
</evidence>
<evidence type="ECO:0000256" key="8">
    <source>
        <dbReference type="ARBA" id="ARBA00023242"/>
    </source>
</evidence>
<evidence type="ECO:0000256" key="4">
    <source>
        <dbReference type="ARBA" id="ARBA00022552"/>
    </source>
</evidence>
<accession>A0A8B7Y1Y0</accession>
<keyword evidence="5" id="KW-0540">Nuclease</keyword>
<keyword evidence="7" id="KW-0269">Exonuclease</keyword>
<dbReference type="InterPro" id="IPR037431">
    <property type="entry name" value="REX4_DEDDh_dom"/>
</dbReference>
<dbReference type="OrthoDB" id="16516at2759"/>
<keyword evidence="8" id="KW-0539">Nucleus</keyword>
<dbReference type="OMA" id="WEEERIS"/>
<dbReference type="PANTHER" id="PTHR12801:SF45">
    <property type="entry name" value="RNA EXONUCLEASE 4"/>
    <property type="match status" value="1"/>
</dbReference>
<evidence type="ECO:0000256" key="5">
    <source>
        <dbReference type="ARBA" id="ARBA00022722"/>
    </source>
</evidence>
<dbReference type="Pfam" id="PF00929">
    <property type="entry name" value="RNase_T"/>
    <property type="match status" value="1"/>
</dbReference>
<evidence type="ECO:0000259" key="11">
    <source>
        <dbReference type="SMART" id="SM00479"/>
    </source>
</evidence>
<dbReference type="AlphaFoldDB" id="A0A8B7Y1Y0"/>
<proteinExistence type="inferred from homology"/>
<dbReference type="GO" id="GO:0003676">
    <property type="term" value="F:nucleic acid binding"/>
    <property type="evidence" value="ECO:0007669"/>
    <property type="project" value="InterPro"/>
</dbReference>
<dbReference type="GeneID" id="110976903"/>
<dbReference type="InterPro" id="IPR036397">
    <property type="entry name" value="RNaseH_sf"/>
</dbReference>
<dbReference type="InterPro" id="IPR047021">
    <property type="entry name" value="REXO1/3/4-like"/>
</dbReference>
<evidence type="ECO:0000256" key="2">
    <source>
        <dbReference type="ARBA" id="ARBA00010489"/>
    </source>
</evidence>
<evidence type="ECO:0000256" key="1">
    <source>
        <dbReference type="ARBA" id="ARBA00004123"/>
    </source>
</evidence>
<dbReference type="GO" id="GO:0005634">
    <property type="term" value="C:nucleus"/>
    <property type="evidence" value="ECO:0007669"/>
    <property type="project" value="UniProtKB-SubCell"/>
</dbReference>
<keyword evidence="4" id="KW-0698">rRNA processing</keyword>
<evidence type="ECO:0000313" key="12">
    <source>
        <dbReference type="Proteomes" id="UP000694845"/>
    </source>
</evidence>
<feature type="compositionally biased region" description="Basic residues" evidence="10">
    <location>
        <begin position="33"/>
        <end position="51"/>
    </location>
</feature>
<dbReference type="KEGG" id="aplc:110976903"/>
<dbReference type="GO" id="GO:0008408">
    <property type="term" value="F:3'-5' exonuclease activity"/>
    <property type="evidence" value="ECO:0007669"/>
    <property type="project" value="InterPro"/>
</dbReference>
<comment type="similarity">
    <text evidence="2">Belongs to the REXO4 family.</text>
</comment>
<evidence type="ECO:0000256" key="3">
    <source>
        <dbReference type="ARBA" id="ARBA00016937"/>
    </source>
</evidence>
<dbReference type="RefSeq" id="XP_022086300.1">
    <property type="nucleotide sequence ID" value="XM_022230608.1"/>
</dbReference>
<protein>
    <recommendedName>
        <fullName evidence="3">RNA exonuclease 4</fullName>
    </recommendedName>
</protein>
<evidence type="ECO:0000256" key="6">
    <source>
        <dbReference type="ARBA" id="ARBA00022801"/>
    </source>
</evidence>
<gene>
    <name evidence="13" type="primary">LOC110976903</name>
</gene>
<dbReference type="GO" id="GO:0006364">
    <property type="term" value="P:rRNA processing"/>
    <property type="evidence" value="ECO:0007669"/>
    <property type="project" value="UniProtKB-KW"/>
</dbReference>
<feature type="region of interest" description="Disordered" evidence="10">
    <location>
        <begin position="1"/>
        <end position="51"/>
    </location>
</feature>
<dbReference type="PANTHER" id="PTHR12801">
    <property type="entry name" value="RNA EXONUCLEASE REXO1 / RECO3 FAMILY MEMBER-RELATED"/>
    <property type="match status" value="1"/>
</dbReference>
<dbReference type="SUPFAM" id="SSF53098">
    <property type="entry name" value="Ribonuclease H-like"/>
    <property type="match status" value="1"/>
</dbReference>
<evidence type="ECO:0000256" key="9">
    <source>
        <dbReference type="ARBA" id="ARBA00025599"/>
    </source>
</evidence>
<dbReference type="CDD" id="cd06144">
    <property type="entry name" value="REX4_like"/>
    <property type="match status" value="1"/>
</dbReference>
<comment type="function">
    <text evidence="9">Exoribonuclease involved in ribosome biosynthesis. Involved in the processing of ITS1, the internal transcribed spacer localized between the 18S and 5.8S rRNAs.</text>
</comment>
<dbReference type="InterPro" id="IPR013520">
    <property type="entry name" value="Ribonucl_H"/>
</dbReference>
<dbReference type="Proteomes" id="UP000694845">
    <property type="component" value="Unplaced"/>
</dbReference>
<organism evidence="12 13">
    <name type="scientific">Acanthaster planci</name>
    <name type="common">Crown-of-thorns starfish</name>
    <dbReference type="NCBI Taxonomy" id="133434"/>
    <lineage>
        <taxon>Eukaryota</taxon>
        <taxon>Metazoa</taxon>
        <taxon>Echinodermata</taxon>
        <taxon>Eleutherozoa</taxon>
        <taxon>Asterozoa</taxon>
        <taxon>Asteroidea</taxon>
        <taxon>Valvatacea</taxon>
        <taxon>Valvatida</taxon>
        <taxon>Acanthasteridae</taxon>
        <taxon>Acanthaster</taxon>
    </lineage>
</organism>
<reference evidence="13" key="1">
    <citation type="submission" date="2025-08" db="UniProtKB">
        <authorList>
            <consortium name="RefSeq"/>
        </authorList>
    </citation>
    <scope>IDENTIFICATION</scope>
</reference>
<keyword evidence="12" id="KW-1185">Reference proteome</keyword>
<evidence type="ECO:0000313" key="13">
    <source>
        <dbReference type="RefSeq" id="XP_022086300.1"/>
    </source>
</evidence>
<name>A0A8B7Y1Y0_ACAPL</name>
<dbReference type="FunFam" id="3.30.420.10:FF:000007">
    <property type="entry name" value="Interferon-stimulated exonuclease gene 20"/>
    <property type="match status" value="1"/>
</dbReference>
<dbReference type="SMART" id="SM00479">
    <property type="entry name" value="EXOIII"/>
    <property type="match status" value="1"/>
</dbReference>
<dbReference type="PROSITE" id="PS51257">
    <property type="entry name" value="PROKAR_LIPOPROTEIN"/>
    <property type="match status" value="1"/>
</dbReference>
<dbReference type="Gene3D" id="3.30.420.10">
    <property type="entry name" value="Ribonuclease H-like superfamily/Ribonuclease H"/>
    <property type="match status" value="1"/>
</dbReference>